<keyword evidence="2" id="KW-1185">Reference proteome</keyword>
<proteinExistence type="predicted"/>
<dbReference type="InterPro" id="IPR016039">
    <property type="entry name" value="Thiolase-like"/>
</dbReference>
<protein>
    <submittedName>
        <fullName evidence="1">Hydroxymethylglutaryl-CoA synthase</fullName>
    </submittedName>
</protein>
<accession>A0A1H5TCP8</accession>
<sequence>MHLPCAFQGRRMMSEIYALDSSNTIISVNEEASEYQNKLKEISKSKAYKEFVKEKLMAAELATSLLDNLYTGAIFMGLL</sequence>
<reference evidence="2" key="1">
    <citation type="submission" date="2016-10" db="EMBL/GenBank/DDBJ databases">
        <authorList>
            <person name="Varghese N."/>
            <person name="Submissions S."/>
        </authorList>
    </citation>
    <scope>NUCLEOTIDE SEQUENCE [LARGE SCALE GENOMIC DNA]</scope>
    <source>
        <strain evidence="2">CGMCC 1.9230</strain>
    </source>
</reference>
<evidence type="ECO:0000313" key="1">
    <source>
        <dbReference type="EMBL" id="SEF60569.1"/>
    </source>
</evidence>
<dbReference type="AlphaFoldDB" id="A0A1H5TCP8"/>
<dbReference type="Gene3D" id="3.40.47.10">
    <property type="match status" value="1"/>
</dbReference>
<organism evidence="1 2">
    <name type="scientific">Flavobacterium urumqiense</name>
    <dbReference type="NCBI Taxonomy" id="935224"/>
    <lineage>
        <taxon>Bacteria</taxon>
        <taxon>Pseudomonadati</taxon>
        <taxon>Bacteroidota</taxon>
        <taxon>Flavobacteriia</taxon>
        <taxon>Flavobacteriales</taxon>
        <taxon>Flavobacteriaceae</taxon>
        <taxon>Flavobacterium</taxon>
    </lineage>
</organism>
<dbReference type="GO" id="GO:0016746">
    <property type="term" value="F:acyltransferase activity"/>
    <property type="evidence" value="ECO:0007669"/>
    <property type="project" value="InterPro"/>
</dbReference>
<dbReference type="EMBL" id="FNVP01000001">
    <property type="protein sequence ID" value="SEF60569.1"/>
    <property type="molecule type" value="Genomic_DNA"/>
</dbReference>
<gene>
    <name evidence="1" type="ORF">SAMN04488130_101654</name>
</gene>
<name>A0A1H5TCP8_9FLAO</name>
<dbReference type="Proteomes" id="UP000236737">
    <property type="component" value="Unassembled WGS sequence"/>
</dbReference>
<evidence type="ECO:0000313" key="2">
    <source>
        <dbReference type="Proteomes" id="UP000236737"/>
    </source>
</evidence>